<sequence>MNSRLEKLEKLIISNLNLQKKSANVVSNSEPTLTQPENSDSDSYFLPTEFCFSLSNLDRTLLFLDSCCGRSVVNKLSVLINPKPCKQDVKTFGSSVEITHTGTFNFFGSQIYPISYAPSGPVNLISVSQLINHGLRPYYKNEVFFNQKRGFHYYDFPKGWKSVLKLFSKFSVLPG</sequence>
<protein>
    <submittedName>
        <fullName evidence="1">Uncharacterized protein</fullName>
    </submittedName>
</protein>
<evidence type="ECO:0000313" key="2">
    <source>
        <dbReference type="Proteomes" id="UP000765509"/>
    </source>
</evidence>
<gene>
    <name evidence="1" type="ORF">O181_091283</name>
</gene>
<keyword evidence="2" id="KW-1185">Reference proteome</keyword>
<accession>A0A9Q3P7D1</accession>
<dbReference type="Proteomes" id="UP000765509">
    <property type="component" value="Unassembled WGS sequence"/>
</dbReference>
<name>A0A9Q3P7D1_9BASI</name>
<organism evidence="1 2">
    <name type="scientific">Austropuccinia psidii MF-1</name>
    <dbReference type="NCBI Taxonomy" id="1389203"/>
    <lineage>
        <taxon>Eukaryota</taxon>
        <taxon>Fungi</taxon>
        <taxon>Dikarya</taxon>
        <taxon>Basidiomycota</taxon>
        <taxon>Pucciniomycotina</taxon>
        <taxon>Pucciniomycetes</taxon>
        <taxon>Pucciniales</taxon>
        <taxon>Sphaerophragmiaceae</taxon>
        <taxon>Austropuccinia</taxon>
    </lineage>
</organism>
<comment type="caution">
    <text evidence="1">The sequence shown here is derived from an EMBL/GenBank/DDBJ whole genome shotgun (WGS) entry which is preliminary data.</text>
</comment>
<dbReference type="AlphaFoldDB" id="A0A9Q3P7D1"/>
<reference evidence="1" key="1">
    <citation type="submission" date="2021-03" db="EMBL/GenBank/DDBJ databases">
        <title>Draft genome sequence of rust myrtle Austropuccinia psidii MF-1, a brazilian biotype.</title>
        <authorList>
            <person name="Quecine M.C."/>
            <person name="Pachon D.M.R."/>
            <person name="Bonatelli M.L."/>
            <person name="Correr F.H."/>
            <person name="Franceschini L.M."/>
            <person name="Leite T.F."/>
            <person name="Margarido G.R.A."/>
            <person name="Almeida C.A."/>
            <person name="Ferrarezi J.A."/>
            <person name="Labate C.A."/>
        </authorList>
    </citation>
    <scope>NUCLEOTIDE SEQUENCE</scope>
    <source>
        <strain evidence="1">MF-1</strain>
    </source>
</reference>
<dbReference type="EMBL" id="AVOT02057461">
    <property type="protein sequence ID" value="MBW0551568.1"/>
    <property type="molecule type" value="Genomic_DNA"/>
</dbReference>
<evidence type="ECO:0000313" key="1">
    <source>
        <dbReference type="EMBL" id="MBW0551568.1"/>
    </source>
</evidence>
<proteinExistence type="predicted"/>